<dbReference type="GO" id="GO:0006689">
    <property type="term" value="P:ganglioside catabolic process"/>
    <property type="evidence" value="ECO:0007669"/>
    <property type="project" value="TreeGrafter"/>
</dbReference>
<dbReference type="InterPro" id="IPR008377">
    <property type="entry name" value="Sialidase_trypan"/>
</dbReference>
<dbReference type="InterPro" id="IPR011040">
    <property type="entry name" value="Sialidase"/>
</dbReference>
<dbReference type="GO" id="GO:0004308">
    <property type="term" value="F:exo-alpha-sialidase activity"/>
    <property type="evidence" value="ECO:0007669"/>
    <property type="project" value="InterPro"/>
</dbReference>
<dbReference type="CDD" id="cd15482">
    <property type="entry name" value="Sialidase_non-viral"/>
    <property type="match status" value="1"/>
</dbReference>
<dbReference type="InterPro" id="IPR036278">
    <property type="entry name" value="Sialidase_sf"/>
</dbReference>
<dbReference type="Gene3D" id="2.120.10.10">
    <property type="match status" value="1"/>
</dbReference>
<name>K2MRF5_TRYCR</name>
<proteinExistence type="predicted"/>
<gene>
    <name evidence="3" type="ORF">MOQ_008026</name>
</gene>
<dbReference type="InterPro" id="IPR026856">
    <property type="entry name" value="Sialidase_fam"/>
</dbReference>
<dbReference type="GO" id="GO:0005737">
    <property type="term" value="C:cytoplasm"/>
    <property type="evidence" value="ECO:0007669"/>
    <property type="project" value="TreeGrafter"/>
</dbReference>
<keyword evidence="4" id="KW-1185">Reference proteome</keyword>
<feature type="non-terminal residue" evidence="3">
    <location>
        <position position="1"/>
    </location>
</feature>
<dbReference type="PANTHER" id="PTHR10628">
    <property type="entry name" value="SIALIDASE"/>
    <property type="match status" value="1"/>
</dbReference>
<feature type="non-terminal residue" evidence="3">
    <location>
        <position position="356"/>
    </location>
</feature>
<protein>
    <submittedName>
        <fullName evidence="3">Trans-sialidase, putative</fullName>
    </submittedName>
</protein>
<dbReference type="SUPFAM" id="SSF50939">
    <property type="entry name" value="Sialidases"/>
    <property type="match status" value="1"/>
</dbReference>
<sequence>TGIASELLTLSDPNRKSLDKGNVKTQVLDTLSSEKGKCLSQSAKQADSQSVMNVRVGGPTTVVRGSDIYMLAGMYMITNVPTGQVGASDADQWGLLLVKGNVSDGASDNRIYWNDTDALTCTLFNQHHGSLAGLISSGGSGVKMNDGTLVFPVEGTKNKSETDDVGKTVSLILYSSDDTTTWKLSKGMSDGGCSDPSVAEWKEKLMMMTACDDGRRRVYESGDKGESWTEALGTLSRVWGNKHKRHERGVGSGLITATIEKRKVMLVTLPVYSEKKVNESWKGKLHLWLTDNTHIADIGPVSGEGDDVAASSLLYKSEGGTNEELIALYEKKGSGEASLGMVSVRLTEQLKRVKEV</sequence>
<organism evidence="3 4">
    <name type="scientific">Trypanosoma cruzi marinkellei</name>
    <dbReference type="NCBI Taxonomy" id="85056"/>
    <lineage>
        <taxon>Eukaryota</taxon>
        <taxon>Discoba</taxon>
        <taxon>Euglenozoa</taxon>
        <taxon>Kinetoplastea</taxon>
        <taxon>Metakinetoplastina</taxon>
        <taxon>Trypanosomatida</taxon>
        <taxon>Trypanosomatidae</taxon>
        <taxon>Trypanosoma</taxon>
        <taxon>Schizotrypanum</taxon>
    </lineage>
</organism>
<evidence type="ECO:0000259" key="2">
    <source>
        <dbReference type="Pfam" id="PF13859"/>
    </source>
</evidence>
<dbReference type="GO" id="GO:0016020">
    <property type="term" value="C:membrane"/>
    <property type="evidence" value="ECO:0007669"/>
    <property type="project" value="TreeGrafter"/>
</dbReference>
<comment type="caution">
    <text evidence="3">The sequence shown here is derived from an EMBL/GenBank/DDBJ whole genome shotgun (WGS) entry which is preliminary data.</text>
</comment>
<dbReference type="EMBL" id="AHKC01016343">
    <property type="protein sequence ID" value="EKF28234.1"/>
    <property type="molecule type" value="Genomic_DNA"/>
</dbReference>
<dbReference type="AlphaFoldDB" id="K2MRF5"/>
<reference evidence="3 4" key="1">
    <citation type="journal article" date="2012" name="BMC Genomics">
        <title>Comparative genomic analysis of human infective Trypanosoma cruzi lineages with the bat-restricted subspecies T. cruzi marinkellei.</title>
        <authorList>
            <person name="Franzen O."/>
            <person name="Talavera-Lopez C."/>
            <person name="Ochaya S."/>
            <person name="Butler C.E."/>
            <person name="Messenger L.A."/>
            <person name="Lewis M.D."/>
            <person name="Llewellyn M.S."/>
            <person name="Marinkelle C.J."/>
            <person name="Tyler K.M."/>
            <person name="Miles M.A."/>
            <person name="Andersson B."/>
        </authorList>
    </citation>
    <scope>NUCLEOTIDE SEQUENCE [LARGE SCALE GENOMIC DNA]</scope>
    <source>
        <strain evidence="3 4">B7</strain>
    </source>
</reference>
<evidence type="ECO:0000256" key="1">
    <source>
        <dbReference type="ARBA" id="ARBA00022737"/>
    </source>
</evidence>
<dbReference type="PRINTS" id="PR01803">
    <property type="entry name" value="TCSIALIDASE"/>
</dbReference>
<dbReference type="GO" id="GO:0009313">
    <property type="term" value="P:oligosaccharide catabolic process"/>
    <property type="evidence" value="ECO:0007669"/>
    <property type="project" value="TreeGrafter"/>
</dbReference>
<dbReference type="Proteomes" id="UP000007350">
    <property type="component" value="Unassembled WGS sequence"/>
</dbReference>
<dbReference type="Pfam" id="PF13859">
    <property type="entry name" value="BNR_3"/>
    <property type="match status" value="1"/>
</dbReference>
<feature type="domain" description="Sialidase" evidence="2">
    <location>
        <begin position="22"/>
        <end position="330"/>
    </location>
</feature>
<evidence type="ECO:0000313" key="4">
    <source>
        <dbReference type="Proteomes" id="UP000007350"/>
    </source>
</evidence>
<accession>K2MRF5</accession>
<dbReference type="PANTHER" id="PTHR10628:SF30">
    <property type="entry name" value="EXO-ALPHA-SIALIDASE"/>
    <property type="match status" value="1"/>
</dbReference>
<keyword evidence="1" id="KW-0677">Repeat</keyword>
<evidence type="ECO:0000313" key="3">
    <source>
        <dbReference type="EMBL" id="EKF28234.1"/>
    </source>
</evidence>